<reference evidence="5" key="1">
    <citation type="submission" date="2024-02" db="EMBL/GenBank/DDBJ databases">
        <authorList>
            <consortium name="ELIXIR-Norway"/>
            <consortium name="Elixir Norway"/>
        </authorList>
    </citation>
    <scope>NUCLEOTIDE SEQUENCE</scope>
</reference>
<proteinExistence type="inferred from homology"/>
<comment type="function">
    <text evidence="3">Required for the function of coenzyme Q in the respiratory chain. May serve as a chaperone or may be involved in the transport of Q6 from its site of synthesis to the catalytic sites of the respiratory complexes.</text>
</comment>
<organism evidence="5 6">
    <name type="scientific">Sphagnum troendelagicum</name>
    <dbReference type="NCBI Taxonomy" id="128251"/>
    <lineage>
        <taxon>Eukaryota</taxon>
        <taxon>Viridiplantae</taxon>
        <taxon>Streptophyta</taxon>
        <taxon>Embryophyta</taxon>
        <taxon>Bryophyta</taxon>
        <taxon>Sphagnophytina</taxon>
        <taxon>Sphagnopsida</taxon>
        <taxon>Sphagnales</taxon>
        <taxon>Sphagnaceae</taxon>
        <taxon>Sphagnum</taxon>
    </lineage>
</organism>
<evidence type="ECO:0000256" key="3">
    <source>
        <dbReference type="ARBA" id="ARBA00024947"/>
    </source>
</evidence>
<dbReference type="InterPro" id="IPR044996">
    <property type="entry name" value="COQ10-like"/>
</dbReference>
<dbReference type="SUPFAM" id="SSF55961">
    <property type="entry name" value="Bet v1-like"/>
    <property type="match status" value="1"/>
</dbReference>
<accession>A0ABP0U5G4</accession>
<keyword evidence="6" id="KW-1185">Reference proteome</keyword>
<dbReference type="Gene3D" id="3.30.530.20">
    <property type="match status" value="1"/>
</dbReference>
<evidence type="ECO:0000313" key="5">
    <source>
        <dbReference type="EMBL" id="CAK9213355.1"/>
    </source>
</evidence>
<name>A0ABP0U5G4_9BRYO</name>
<gene>
    <name evidence="5" type="ORF">CSSPTR1EN2_LOCUS11695</name>
</gene>
<dbReference type="PANTHER" id="PTHR12901:SF10">
    <property type="entry name" value="COENZYME Q-BINDING PROTEIN COQ10, MITOCHONDRIAL"/>
    <property type="match status" value="1"/>
</dbReference>
<dbReference type="InterPro" id="IPR005031">
    <property type="entry name" value="COQ10_START"/>
</dbReference>
<evidence type="ECO:0000256" key="1">
    <source>
        <dbReference type="ARBA" id="ARBA00006885"/>
    </source>
</evidence>
<dbReference type="EMBL" id="OZ019911">
    <property type="protein sequence ID" value="CAK9213355.1"/>
    <property type="molecule type" value="Genomic_DNA"/>
</dbReference>
<evidence type="ECO:0000256" key="2">
    <source>
        <dbReference type="ARBA" id="ARBA00011814"/>
    </source>
</evidence>
<feature type="non-terminal residue" evidence="5">
    <location>
        <position position="261"/>
    </location>
</feature>
<dbReference type="Proteomes" id="UP001497512">
    <property type="component" value="Chromosome 19"/>
</dbReference>
<evidence type="ECO:0000313" key="6">
    <source>
        <dbReference type="Proteomes" id="UP001497512"/>
    </source>
</evidence>
<dbReference type="Pfam" id="PF03364">
    <property type="entry name" value="Polyketide_cyc"/>
    <property type="match status" value="1"/>
</dbReference>
<protein>
    <recommendedName>
        <fullName evidence="4">Coenzyme Q-binding protein COQ10 START domain-containing protein</fullName>
    </recommendedName>
</protein>
<comment type="similarity">
    <text evidence="1">Belongs to the COQ10 family.</text>
</comment>
<dbReference type="PANTHER" id="PTHR12901">
    <property type="entry name" value="SPERM PROTEIN HOMOLOG"/>
    <property type="match status" value="1"/>
</dbReference>
<evidence type="ECO:0000259" key="4">
    <source>
        <dbReference type="Pfam" id="PF03364"/>
    </source>
</evidence>
<sequence length="261" mass="29723">MRAYNAGRAWWRRSLFRYRPSGGCASILLPAHGIHGVAASCSAEVGLVPAVNKLGKHESRSDSWRALLQERLCNISRASPSLLQQRRGFLGIGDGDEDPGASLHFEEDRIIGYSPEQVYAIVAAVDMYEDFVPWCQSSRVLWCKEDQALDAELKVGFKLFLERYISHVELKRPHLIRTTVSQSNLFDHLNNEWSFKPGPTPNSCHLHFKVDFQFRSPLYRQVANMFQNEVQARMVSSFEERCRLVYGLSMPLAPLTYGCQK</sequence>
<dbReference type="CDD" id="cd07813">
    <property type="entry name" value="COQ10p_like"/>
    <property type="match status" value="1"/>
</dbReference>
<feature type="domain" description="Coenzyme Q-binding protein COQ10 START" evidence="4">
    <location>
        <begin position="111"/>
        <end position="239"/>
    </location>
</feature>
<dbReference type="InterPro" id="IPR023393">
    <property type="entry name" value="START-like_dom_sf"/>
</dbReference>
<comment type="subunit">
    <text evidence="2">Interacts with coenzyme Q.</text>
</comment>